<evidence type="ECO:0000259" key="4">
    <source>
        <dbReference type="PROSITE" id="PS50995"/>
    </source>
</evidence>
<dbReference type="EMBL" id="AZFT01000001">
    <property type="protein sequence ID" value="KRL87486.1"/>
    <property type="molecule type" value="Genomic_DNA"/>
</dbReference>
<dbReference type="InterPro" id="IPR036390">
    <property type="entry name" value="WH_DNA-bd_sf"/>
</dbReference>
<dbReference type="GO" id="GO:0003700">
    <property type="term" value="F:DNA-binding transcription factor activity"/>
    <property type="evidence" value="ECO:0007669"/>
    <property type="project" value="InterPro"/>
</dbReference>
<accession>A0A0R1U3E0</accession>
<gene>
    <name evidence="5" type="ORF">FC32_GL000048</name>
</gene>
<dbReference type="eggNOG" id="COG1846">
    <property type="taxonomic scope" value="Bacteria"/>
</dbReference>
<dbReference type="GO" id="GO:0003677">
    <property type="term" value="F:DNA binding"/>
    <property type="evidence" value="ECO:0007669"/>
    <property type="project" value="UniProtKB-KW"/>
</dbReference>
<dbReference type="Proteomes" id="UP000051324">
    <property type="component" value="Unassembled WGS sequence"/>
</dbReference>
<protein>
    <submittedName>
        <fullName evidence="5">MarR family transcriptional regulator</fullName>
    </submittedName>
</protein>
<name>A0A0R1U3E0_9LACO</name>
<dbReference type="AlphaFoldDB" id="A0A0R1U3E0"/>
<dbReference type="PANTHER" id="PTHR42756">
    <property type="entry name" value="TRANSCRIPTIONAL REGULATOR, MARR"/>
    <property type="match status" value="1"/>
</dbReference>
<evidence type="ECO:0000256" key="2">
    <source>
        <dbReference type="ARBA" id="ARBA00023125"/>
    </source>
</evidence>
<dbReference type="OrthoDB" id="2324262at2"/>
<dbReference type="PROSITE" id="PS50995">
    <property type="entry name" value="HTH_MARR_2"/>
    <property type="match status" value="1"/>
</dbReference>
<keyword evidence="6" id="KW-1185">Reference proteome</keyword>
<dbReference type="SMART" id="SM00347">
    <property type="entry name" value="HTH_MARR"/>
    <property type="match status" value="1"/>
</dbReference>
<dbReference type="STRING" id="1423724.FC32_GL000048"/>
<dbReference type="InterPro" id="IPR000835">
    <property type="entry name" value="HTH_MarR-typ"/>
</dbReference>
<keyword evidence="3" id="KW-0804">Transcription</keyword>
<dbReference type="SUPFAM" id="SSF46785">
    <property type="entry name" value="Winged helix' DNA-binding domain"/>
    <property type="match status" value="1"/>
</dbReference>
<dbReference type="RefSeq" id="WP_025087191.1">
    <property type="nucleotide sequence ID" value="NZ_AZFT01000001.1"/>
</dbReference>
<evidence type="ECO:0000313" key="6">
    <source>
        <dbReference type="Proteomes" id="UP000051324"/>
    </source>
</evidence>
<organism evidence="5 6">
    <name type="scientific">Ligilactobacillus apodemi DSM 16634 = JCM 16172</name>
    <dbReference type="NCBI Taxonomy" id="1423724"/>
    <lineage>
        <taxon>Bacteria</taxon>
        <taxon>Bacillati</taxon>
        <taxon>Bacillota</taxon>
        <taxon>Bacilli</taxon>
        <taxon>Lactobacillales</taxon>
        <taxon>Lactobacillaceae</taxon>
        <taxon>Ligilactobacillus</taxon>
    </lineage>
</organism>
<sequence>MPRIDKVASILNNKLRRELNFYFEKLGLSEANFFYLEILAEKPGLNQAYFINSLHREQSVVTRQINKLVAKGWIKKTKAKNDHRNSELYLTKKGEDILPTLQLLSTQISDEVLASLTPEEAETFARLLKKVALNYTPTADSHARHTNN</sequence>
<comment type="caution">
    <text evidence="5">The sequence shown here is derived from an EMBL/GenBank/DDBJ whole genome shotgun (WGS) entry which is preliminary data.</text>
</comment>
<evidence type="ECO:0000313" key="5">
    <source>
        <dbReference type="EMBL" id="KRL87486.1"/>
    </source>
</evidence>
<keyword evidence="2" id="KW-0238">DNA-binding</keyword>
<dbReference type="Gene3D" id="1.10.10.10">
    <property type="entry name" value="Winged helix-like DNA-binding domain superfamily/Winged helix DNA-binding domain"/>
    <property type="match status" value="1"/>
</dbReference>
<dbReference type="Pfam" id="PF01047">
    <property type="entry name" value="MarR"/>
    <property type="match status" value="1"/>
</dbReference>
<dbReference type="InterPro" id="IPR036388">
    <property type="entry name" value="WH-like_DNA-bd_sf"/>
</dbReference>
<dbReference type="PRINTS" id="PR00598">
    <property type="entry name" value="HTHMARR"/>
</dbReference>
<evidence type="ECO:0000256" key="1">
    <source>
        <dbReference type="ARBA" id="ARBA00023015"/>
    </source>
</evidence>
<dbReference type="PATRIC" id="fig|1423724.4.peg.49"/>
<keyword evidence="1" id="KW-0805">Transcription regulation</keyword>
<evidence type="ECO:0000256" key="3">
    <source>
        <dbReference type="ARBA" id="ARBA00023163"/>
    </source>
</evidence>
<proteinExistence type="predicted"/>
<dbReference type="PANTHER" id="PTHR42756:SF1">
    <property type="entry name" value="TRANSCRIPTIONAL REPRESSOR OF EMRAB OPERON"/>
    <property type="match status" value="1"/>
</dbReference>
<feature type="domain" description="HTH marR-type" evidence="4">
    <location>
        <begin position="1"/>
        <end position="133"/>
    </location>
</feature>
<reference evidence="5 6" key="1">
    <citation type="journal article" date="2015" name="Genome Announc.">
        <title>Expanding the biotechnology potential of lactobacilli through comparative genomics of 213 strains and associated genera.</title>
        <authorList>
            <person name="Sun Z."/>
            <person name="Harris H.M."/>
            <person name="McCann A."/>
            <person name="Guo C."/>
            <person name="Argimon S."/>
            <person name="Zhang W."/>
            <person name="Yang X."/>
            <person name="Jeffery I.B."/>
            <person name="Cooney J.C."/>
            <person name="Kagawa T.F."/>
            <person name="Liu W."/>
            <person name="Song Y."/>
            <person name="Salvetti E."/>
            <person name="Wrobel A."/>
            <person name="Rasinkangas P."/>
            <person name="Parkhill J."/>
            <person name="Rea M.C."/>
            <person name="O'Sullivan O."/>
            <person name="Ritari J."/>
            <person name="Douillard F.P."/>
            <person name="Paul Ross R."/>
            <person name="Yang R."/>
            <person name="Briner A.E."/>
            <person name="Felis G.E."/>
            <person name="de Vos W.M."/>
            <person name="Barrangou R."/>
            <person name="Klaenhammer T.R."/>
            <person name="Caufield P.W."/>
            <person name="Cui Y."/>
            <person name="Zhang H."/>
            <person name="O'Toole P.W."/>
        </authorList>
    </citation>
    <scope>NUCLEOTIDE SEQUENCE [LARGE SCALE GENOMIC DNA]</scope>
    <source>
        <strain evidence="5 6">DSM 16634</strain>
    </source>
</reference>